<keyword evidence="3" id="KW-0326">Glycosidase</keyword>
<dbReference type="EMBL" id="RDQH01000340">
    <property type="protein sequence ID" value="RXH77796.1"/>
    <property type="molecule type" value="Genomic_DNA"/>
</dbReference>
<dbReference type="PANTHER" id="PTHR10353:SF154">
    <property type="entry name" value="BETA-GLUCOSIDASE 9-RELATED"/>
    <property type="match status" value="1"/>
</dbReference>
<evidence type="ECO:0000313" key="4">
    <source>
        <dbReference type="EMBL" id="RXH77796.1"/>
    </source>
</evidence>
<dbReference type="Proteomes" id="UP000290289">
    <property type="component" value="Chromosome 14"/>
</dbReference>
<dbReference type="AlphaFoldDB" id="A0A498I2M0"/>
<keyword evidence="2" id="KW-0378">Hydrolase</keyword>
<comment type="similarity">
    <text evidence="1">Belongs to the glycosyl hydrolase 1 family.</text>
</comment>
<reference evidence="4 5" key="1">
    <citation type="submission" date="2018-10" db="EMBL/GenBank/DDBJ databases">
        <title>A high-quality apple genome assembly.</title>
        <authorList>
            <person name="Hu J."/>
        </authorList>
    </citation>
    <scope>NUCLEOTIDE SEQUENCE [LARGE SCALE GENOMIC DNA]</scope>
    <source>
        <strain evidence="5">cv. HFTH1</strain>
        <tissue evidence="4">Young leaf</tissue>
    </source>
</reference>
<evidence type="ECO:0000256" key="3">
    <source>
        <dbReference type="ARBA" id="ARBA00023295"/>
    </source>
</evidence>
<evidence type="ECO:0000256" key="1">
    <source>
        <dbReference type="ARBA" id="ARBA00010838"/>
    </source>
</evidence>
<dbReference type="GO" id="GO:0008422">
    <property type="term" value="F:beta-glucosidase activity"/>
    <property type="evidence" value="ECO:0007669"/>
    <property type="project" value="TreeGrafter"/>
</dbReference>
<dbReference type="PANTHER" id="PTHR10353">
    <property type="entry name" value="GLYCOSYL HYDROLASE"/>
    <property type="match status" value="1"/>
</dbReference>
<dbReference type="SUPFAM" id="SSF51445">
    <property type="entry name" value="(Trans)glycosidases"/>
    <property type="match status" value="2"/>
</dbReference>
<keyword evidence="5" id="KW-1185">Reference proteome</keyword>
<accession>A0A498I2M0</accession>
<dbReference type="PRINTS" id="PR00131">
    <property type="entry name" value="GLHYDRLASE1"/>
</dbReference>
<dbReference type="Gene3D" id="3.20.20.80">
    <property type="entry name" value="Glycosidases"/>
    <property type="match status" value="3"/>
</dbReference>
<name>A0A498I2M0_MALDO</name>
<dbReference type="Pfam" id="PF00232">
    <property type="entry name" value="Glyco_hydro_1"/>
    <property type="match status" value="3"/>
</dbReference>
<protein>
    <recommendedName>
        <fullName evidence="6">Beta-glucosidase</fullName>
    </recommendedName>
</protein>
<evidence type="ECO:0000313" key="5">
    <source>
        <dbReference type="Proteomes" id="UP000290289"/>
    </source>
</evidence>
<dbReference type="FunFam" id="3.20.20.80:FF:000020">
    <property type="entry name" value="Beta-glucosidase 12"/>
    <property type="match status" value="1"/>
</dbReference>
<gene>
    <name evidence="4" type="ORF">DVH24_039767</name>
</gene>
<dbReference type="STRING" id="3750.A0A498I2M0"/>
<dbReference type="InterPro" id="IPR001360">
    <property type="entry name" value="Glyco_hydro_1"/>
</dbReference>
<dbReference type="InterPro" id="IPR017853">
    <property type="entry name" value="GH"/>
</dbReference>
<evidence type="ECO:0000256" key="2">
    <source>
        <dbReference type="ARBA" id="ARBA00022801"/>
    </source>
</evidence>
<comment type="caution">
    <text evidence="4">The sequence shown here is derived from an EMBL/GenBank/DDBJ whole genome shotgun (WGS) entry which is preliminary data.</text>
</comment>
<dbReference type="GO" id="GO:0005975">
    <property type="term" value="P:carbohydrate metabolic process"/>
    <property type="evidence" value="ECO:0007669"/>
    <property type="project" value="InterPro"/>
</dbReference>
<evidence type="ECO:0008006" key="6">
    <source>
        <dbReference type="Google" id="ProtNLM"/>
    </source>
</evidence>
<organism evidence="4 5">
    <name type="scientific">Malus domestica</name>
    <name type="common">Apple</name>
    <name type="synonym">Pyrus malus</name>
    <dbReference type="NCBI Taxonomy" id="3750"/>
    <lineage>
        <taxon>Eukaryota</taxon>
        <taxon>Viridiplantae</taxon>
        <taxon>Streptophyta</taxon>
        <taxon>Embryophyta</taxon>
        <taxon>Tracheophyta</taxon>
        <taxon>Spermatophyta</taxon>
        <taxon>Magnoliopsida</taxon>
        <taxon>eudicotyledons</taxon>
        <taxon>Gunneridae</taxon>
        <taxon>Pentapetalae</taxon>
        <taxon>rosids</taxon>
        <taxon>fabids</taxon>
        <taxon>Rosales</taxon>
        <taxon>Rosaceae</taxon>
        <taxon>Amygdaloideae</taxon>
        <taxon>Maleae</taxon>
        <taxon>Malus</taxon>
    </lineage>
</organism>
<proteinExistence type="inferred from homology"/>
<sequence>MMEAHVDETYAEGSISGGVNQLGVDHYNRLINELIRNGIEPFVTIYHFDLPQVLQEKYGGLMHQMFLGIGSPSMSQMLLHNMATSLGLPHQEGARFHKDIVHWDLHLDVWCPSVPVTLVVEQNGEIGIVLATKYFKPYSKSQEDRAAAKRLFMGPLVFGKYPQSMRELVKERLPTFSAEEKSLVKGNLGFAGINYYTSSSYRESELFLPTIHGPKKKSGNHWPEGLQKLMKYKKGRYGNRRNDRLPLDGQLKDPDRISYIARHLYLLNKAMKNGANVKGYFCWALFDDFEWDNYKRYPKQSAKWFRDFNDNNYCSAAPTLELNIHRADFPVDFFIGVGTSAAQTEGAVEEEGRSPSEDIQLVKELGVNSYRFSISWSRILPSIEPFVTIYHFDLPQVLQEKYGGLMNHMKDFSDYAELCFKLFGDRVRHWFTINEPNVLAQYGYEIGIAPPGRCSLPQGRCGLGSPPRCMVPVGPCNFGGNSSTEPYIAAHHIILAHATAVKLYKERYQVEQNGEIGIVLATKYFKPYSNSQEDQAAAKRLFMGPLVFGKYPQSMKELVKERLPTFSAEEKSLVKGNLGFVGLNYYESVHAKYRPPPPAENLSYSFDSWAEEKDMKDVPGVSENHWPQGLQKLMNYVKNEYRSPQIYISENGYGNPRNDRLPLDEQAKDPNRISYIARHLYWLNKAMKNGANVKGYFCWALFDDFEWGIGLSQQVGLYYVDFDDNYKRYPKQSAKWFRDFNHNSAAISRST</sequence>